<protein>
    <submittedName>
        <fullName evidence="1">Alpha2 protein</fullName>
    </submittedName>
</protein>
<keyword evidence="2" id="KW-1185">Reference proteome</keyword>
<proteinExistence type="predicted"/>
<sequence length="98" mass="11351">MSSKFELDIINKTKYNISCESLIQILIENYKKIGFNTYDKMLLHCLKLIGNDNKGLLMYKGFSSFHGHMKNVILIPIEGSVKLEIDNDTLTILYRYNS</sequence>
<dbReference type="RefSeq" id="YP_009177199.1">
    <property type="nucleotide sequence ID" value="NC_028239.1"/>
</dbReference>
<evidence type="ECO:0000313" key="1">
    <source>
        <dbReference type="EMBL" id="AIR95564.1"/>
    </source>
</evidence>
<evidence type="ECO:0000313" key="2">
    <source>
        <dbReference type="Proteomes" id="UP000154472"/>
    </source>
</evidence>
<name>A0A096ZGT5_9RHAB</name>
<dbReference type="EMBL" id="KM085029">
    <property type="protein sequence ID" value="AIR95564.1"/>
    <property type="molecule type" value="Viral_cRNA"/>
</dbReference>
<dbReference type="KEGG" id="vg:26122868"/>
<dbReference type="OrthoDB" id="33390at10239"/>
<dbReference type="GeneID" id="26122868"/>
<gene>
    <name evidence="1" type="primary">alpha</name>
</gene>
<reference evidence="1 2" key="1">
    <citation type="journal article" date="2015" name="PLoS Pathog.">
        <title>Evolution of genome size and complexity in the rhabdoviridae.</title>
        <authorList>
            <person name="Walker P.J."/>
            <person name="Firth C."/>
            <person name="Widen S.G."/>
            <person name="Blasdell K.R."/>
            <person name="Guzman H."/>
            <person name="Wood T.G."/>
            <person name="Paradkar P.N."/>
            <person name="Holmes E.C."/>
            <person name="Tesh R.B."/>
            <person name="Vasilakis N."/>
        </authorList>
    </citation>
    <scope>NUCLEOTIDE SEQUENCE [LARGE SCALE GENOMIC DNA]</scope>
    <source>
        <strain evidence="1">DPP819</strain>
    </source>
</reference>
<organism evidence="1 2">
    <name type="scientific">Koolpinyah virus</name>
    <dbReference type="NCBI Taxonomy" id="1550518"/>
    <lineage>
        <taxon>Viruses</taxon>
        <taxon>Riboviria</taxon>
        <taxon>Orthornavirae</taxon>
        <taxon>Negarnaviricota</taxon>
        <taxon>Haploviricotina</taxon>
        <taxon>Monjiviricetes</taxon>
        <taxon>Mononegavirales</taxon>
        <taxon>Rhabdoviridae</taxon>
        <taxon>Alpharhabdovirinae</taxon>
        <taxon>Ephemerovirus</taxon>
        <taxon>Ephemerovirus koolpinyah</taxon>
    </lineage>
</organism>
<accession>A0A096ZGT5</accession>
<dbReference type="Proteomes" id="UP000154472">
    <property type="component" value="Segment"/>
</dbReference>